<sequence length="274" mass="30911">MGVKQSRFSHSRSASGCDLSFQTQAHFYYALARTLKNGSQAKQPRRSKALRLPPLPLEVVYQILREAQYTHPYPSASCKWKAEPDAFLNDTGILFRPYGVVGATSAEPERKLLFASPQLDKEALSKMASVRVVTNSKDQGWHTEDRMGSSGSWSWFELGIVHLPEDGPSDSGEGTKSIVAGDKYAKLEARTTRTTTTPSSDSKPLRWISHYNELATQSFQQHIGNEFGPDHDIWKHLEPGDRIGVWICAQFVGWECYCEEARIMIREWYAPKLV</sequence>
<keyword evidence="2" id="KW-1185">Reference proteome</keyword>
<dbReference type="STRING" id="1051891.A0A0C3QI86"/>
<evidence type="ECO:0000313" key="1">
    <source>
        <dbReference type="EMBL" id="KIO31720.1"/>
    </source>
</evidence>
<dbReference type="Proteomes" id="UP000054248">
    <property type="component" value="Unassembled WGS sequence"/>
</dbReference>
<dbReference type="OrthoDB" id="630895at2759"/>
<dbReference type="EMBL" id="KN822960">
    <property type="protein sequence ID" value="KIO31720.1"/>
    <property type="molecule type" value="Genomic_DNA"/>
</dbReference>
<evidence type="ECO:0000313" key="2">
    <source>
        <dbReference type="Proteomes" id="UP000054248"/>
    </source>
</evidence>
<organism evidence="1 2">
    <name type="scientific">Tulasnella calospora MUT 4182</name>
    <dbReference type="NCBI Taxonomy" id="1051891"/>
    <lineage>
        <taxon>Eukaryota</taxon>
        <taxon>Fungi</taxon>
        <taxon>Dikarya</taxon>
        <taxon>Basidiomycota</taxon>
        <taxon>Agaricomycotina</taxon>
        <taxon>Agaricomycetes</taxon>
        <taxon>Cantharellales</taxon>
        <taxon>Tulasnellaceae</taxon>
        <taxon>Tulasnella</taxon>
    </lineage>
</organism>
<reference evidence="1 2" key="1">
    <citation type="submission" date="2014-04" db="EMBL/GenBank/DDBJ databases">
        <authorList>
            <consortium name="DOE Joint Genome Institute"/>
            <person name="Kuo A."/>
            <person name="Girlanda M."/>
            <person name="Perotto S."/>
            <person name="Kohler A."/>
            <person name="Nagy L.G."/>
            <person name="Floudas D."/>
            <person name="Copeland A."/>
            <person name="Barry K.W."/>
            <person name="Cichocki N."/>
            <person name="Veneault-Fourrey C."/>
            <person name="LaButti K."/>
            <person name="Lindquist E.A."/>
            <person name="Lipzen A."/>
            <person name="Lundell T."/>
            <person name="Morin E."/>
            <person name="Murat C."/>
            <person name="Sun H."/>
            <person name="Tunlid A."/>
            <person name="Henrissat B."/>
            <person name="Grigoriev I.V."/>
            <person name="Hibbett D.S."/>
            <person name="Martin F."/>
            <person name="Nordberg H.P."/>
            <person name="Cantor M.N."/>
            <person name="Hua S.X."/>
        </authorList>
    </citation>
    <scope>NUCLEOTIDE SEQUENCE [LARGE SCALE GENOMIC DNA]</scope>
    <source>
        <strain evidence="1 2">MUT 4182</strain>
    </source>
</reference>
<name>A0A0C3QI86_9AGAM</name>
<protein>
    <submittedName>
        <fullName evidence="1">Uncharacterized protein</fullName>
    </submittedName>
</protein>
<gene>
    <name evidence="1" type="ORF">M407DRAFT_124189</name>
</gene>
<dbReference type="AlphaFoldDB" id="A0A0C3QI86"/>
<proteinExistence type="predicted"/>
<dbReference type="HOGENOM" id="CLU_089048_0_0_1"/>
<reference evidence="2" key="2">
    <citation type="submission" date="2015-01" db="EMBL/GenBank/DDBJ databases">
        <title>Evolutionary Origins and Diversification of the Mycorrhizal Mutualists.</title>
        <authorList>
            <consortium name="DOE Joint Genome Institute"/>
            <consortium name="Mycorrhizal Genomics Consortium"/>
            <person name="Kohler A."/>
            <person name="Kuo A."/>
            <person name="Nagy L.G."/>
            <person name="Floudas D."/>
            <person name="Copeland A."/>
            <person name="Barry K.W."/>
            <person name="Cichocki N."/>
            <person name="Veneault-Fourrey C."/>
            <person name="LaButti K."/>
            <person name="Lindquist E.A."/>
            <person name="Lipzen A."/>
            <person name="Lundell T."/>
            <person name="Morin E."/>
            <person name="Murat C."/>
            <person name="Riley R."/>
            <person name="Ohm R."/>
            <person name="Sun H."/>
            <person name="Tunlid A."/>
            <person name="Henrissat B."/>
            <person name="Grigoriev I.V."/>
            <person name="Hibbett D.S."/>
            <person name="Martin F."/>
        </authorList>
    </citation>
    <scope>NUCLEOTIDE SEQUENCE [LARGE SCALE GENOMIC DNA]</scope>
    <source>
        <strain evidence="2">MUT 4182</strain>
    </source>
</reference>
<accession>A0A0C3QI86</accession>